<dbReference type="InterPro" id="IPR036162">
    <property type="entry name" value="Resolvase-like_N_sf"/>
</dbReference>
<dbReference type="SMART" id="SM00857">
    <property type="entry name" value="Resolvase"/>
    <property type="match status" value="1"/>
</dbReference>
<dbReference type="InterPro" id="IPR050639">
    <property type="entry name" value="SSR_resolvase"/>
</dbReference>
<dbReference type="AlphaFoldDB" id="F1TG16"/>
<dbReference type="EMBL" id="ACXX02000012">
    <property type="protein sequence ID" value="EGD46635.1"/>
    <property type="molecule type" value="Genomic_DNA"/>
</dbReference>
<sequence length="548" mass="64335">MRCVAYCRVSSDSKEQMNSLENQIKHYTELFNKNGFTRAECGMYYSKDKKNEVVKYIPSIFADEGISGTKLKNRGAFNYMLECAYRKEFDAILVKNVQRWARNVEDGAGILKKLKVMGIKVIFEDGWLDSLNPANEATINILFVMAQEESRAKSIAIQFGIRKAQEAGKFTSALPYGYKNNKGYLEPVQEQLDVVKNIFNLYLEGWGSTKIVKYLNGEKIPTQKGRGWSTSQIFGIITNSIYTGKQITHRQINTDINLDRFVHDGQVYKSRKPVSEDEWIINQIEELRIISDETFQEAQREYTKRKEMYITASRPSNANIFSNLLYCRNCGIAMRRKKLWGWKRKDGTRKFGVEWVCTQHDKYHNDICQYRNSWHEDVLIERVKKEIEKLRENKGSLDKMFSEYMQSFFSSEEVAEKIMELQTRLDEIKAEVSANLKLFSKSIIDEEQYKQQNDELQNNKKMIDTELAKIKRIDHARNEVKRKYNNYVDFINKVDVNNLNNALLKRVINKIEAYTVKDEKGNEVKDIYIDWNMLDKSFDDVFYFRAKE</sequence>
<dbReference type="GO" id="GO:0003677">
    <property type="term" value="F:DNA binding"/>
    <property type="evidence" value="ECO:0007669"/>
    <property type="project" value="InterPro"/>
</dbReference>
<dbReference type="InterPro" id="IPR011109">
    <property type="entry name" value="DNA_bind_recombinase_dom"/>
</dbReference>
<dbReference type="InterPro" id="IPR025827">
    <property type="entry name" value="Zn_ribbon_recom_dom"/>
</dbReference>
<dbReference type="Pfam" id="PF00239">
    <property type="entry name" value="Resolvase"/>
    <property type="match status" value="1"/>
</dbReference>
<dbReference type="Gene3D" id="3.90.1750.20">
    <property type="entry name" value="Putative Large Serine Recombinase, Chain B, Domain 2"/>
    <property type="match status" value="1"/>
</dbReference>
<evidence type="ECO:0000259" key="2">
    <source>
        <dbReference type="PROSITE" id="PS51736"/>
    </source>
</evidence>
<dbReference type="Proteomes" id="UP000003860">
    <property type="component" value="Unassembled WGS sequence"/>
</dbReference>
<dbReference type="InterPro" id="IPR038109">
    <property type="entry name" value="DNA_bind_recomb_sf"/>
</dbReference>
<feature type="coiled-coil region" evidence="1">
    <location>
        <begin position="380"/>
        <end position="473"/>
    </location>
</feature>
<protein>
    <submittedName>
        <fullName evidence="4">Recombinase</fullName>
    </submittedName>
</protein>
<name>F1TG16_9FIRM</name>
<dbReference type="Pfam" id="PF07508">
    <property type="entry name" value="Recombinase"/>
    <property type="match status" value="1"/>
</dbReference>
<dbReference type="PANTHER" id="PTHR30461:SF23">
    <property type="entry name" value="DNA RECOMBINASE-RELATED"/>
    <property type="match status" value="1"/>
</dbReference>
<proteinExistence type="predicted"/>
<gene>
    <name evidence="4" type="ORF">Cpap_1017</name>
</gene>
<dbReference type="Pfam" id="PF13408">
    <property type="entry name" value="Zn_ribbon_recom"/>
    <property type="match status" value="1"/>
</dbReference>
<dbReference type="GO" id="GO:0000150">
    <property type="term" value="F:DNA strand exchange activity"/>
    <property type="evidence" value="ECO:0007669"/>
    <property type="project" value="InterPro"/>
</dbReference>
<dbReference type="SUPFAM" id="SSF53041">
    <property type="entry name" value="Resolvase-like"/>
    <property type="match status" value="1"/>
</dbReference>
<dbReference type="RefSeq" id="WP_004621025.1">
    <property type="nucleotide sequence ID" value="NZ_ACXX02000012.1"/>
</dbReference>
<dbReference type="eggNOG" id="COG1961">
    <property type="taxonomic scope" value="Bacteria"/>
</dbReference>
<dbReference type="STRING" id="588581.Cpap_1017"/>
<evidence type="ECO:0000259" key="3">
    <source>
        <dbReference type="PROSITE" id="PS51737"/>
    </source>
</evidence>
<keyword evidence="5" id="KW-1185">Reference proteome</keyword>
<dbReference type="PROSITE" id="PS51737">
    <property type="entry name" value="RECOMBINASE_DNA_BIND"/>
    <property type="match status" value="1"/>
</dbReference>
<keyword evidence="1" id="KW-0175">Coiled coil</keyword>
<dbReference type="OrthoDB" id="9769353at2"/>
<dbReference type="PANTHER" id="PTHR30461">
    <property type="entry name" value="DNA-INVERTASE FROM LAMBDOID PROPHAGE"/>
    <property type="match status" value="1"/>
</dbReference>
<organism evidence="4 5">
    <name type="scientific">Ruminiclostridium papyrosolvens DSM 2782</name>
    <dbReference type="NCBI Taxonomy" id="588581"/>
    <lineage>
        <taxon>Bacteria</taxon>
        <taxon>Bacillati</taxon>
        <taxon>Bacillota</taxon>
        <taxon>Clostridia</taxon>
        <taxon>Eubacteriales</taxon>
        <taxon>Oscillospiraceae</taxon>
        <taxon>Ruminiclostridium</taxon>
    </lineage>
</organism>
<accession>F1TG16</accession>
<feature type="domain" description="Recombinase" evidence="3">
    <location>
        <begin position="175"/>
        <end position="309"/>
    </location>
</feature>
<dbReference type="PROSITE" id="PS51736">
    <property type="entry name" value="RECOMBINASES_3"/>
    <property type="match status" value="1"/>
</dbReference>
<reference evidence="4" key="1">
    <citation type="submission" date="2009-07" db="EMBL/GenBank/DDBJ databases">
        <authorList>
            <consortium name="US DOE Joint Genome Institute (JGI-PGF)"/>
            <person name="Lucas S."/>
            <person name="Copeland A."/>
            <person name="Lapidus A."/>
            <person name="Glavina del Rio T."/>
            <person name="Tice H."/>
            <person name="Bruce D."/>
            <person name="Goodwin L."/>
            <person name="Pitluck S."/>
            <person name="Larimer F."/>
            <person name="Land M.L."/>
            <person name="Mouttaki H."/>
            <person name="He Z."/>
            <person name="Zhou J."/>
            <person name="Hemme C.L."/>
        </authorList>
    </citation>
    <scope>NUCLEOTIDE SEQUENCE</scope>
    <source>
        <strain evidence="4">DSM 2782</strain>
    </source>
</reference>
<evidence type="ECO:0000313" key="5">
    <source>
        <dbReference type="Proteomes" id="UP000003860"/>
    </source>
</evidence>
<dbReference type="InterPro" id="IPR006119">
    <property type="entry name" value="Resolv_N"/>
</dbReference>
<dbReference type="CDD" id="cd00338">
    <property type="entry name" value="Ser_Recombinase"/>
    <property type="match status" value="1"/>
</dbReference>
<evidence type="ECO:0000313" key="4">
    <source>
        <dbReference type="EMBL" id="EGD46635.1"/>
    </source>
</evidence>
<feature type="domain" description="Resolvase/invertase-type recombinase catalytic" evidence="2">
    <location>
        <begin position="2"/>
        <end position="168"/>
    </location>
</feature>
<comment type="caution">
    <text evidence="4">The sequence shown here is derived from an EMBL/GenBank/DDBJ whole genome shotgun (WGS) entry which is preliminary data.</text>
</comment>
<reference evidence="4" key="2">
    <citation type="submission" date="2011-01" db="EMBL/GenBank/DDBJ databases">
        <title>The Non-contiguous Finished genome of Clostridium papyrosolvens.</title>
        <authorList>
            <person name="Lucas S."/>
            <person name="Copeland A."/>
            <person name="Lapidus A."/>
            <person name="Cheng J.-F."/>
            <person name="Goodwin L."/>
            <person name="Pitluck S."/>
            <person name="Misra M."/>
            <person name="Chertkov O."/>
            <person name="Detter J.C."/>
            <person name="Han C."/>
            <person name="Tapia R."/>
            <person name="Land M."/>
            <person name="Hauser L."/>
            <person name="Kyrpides N."/>
            <person name="Ivanova N."/>
            <person name="Pagani I."/>
            <person name="Mouttaki H."/>
            <person name="He Z."/>
            <person name="Zhou J."/>
            <person name="Hemme C.L."/>
            <person name="Woyke T."/>
        </authorList>
    </citation>
    <scope>NUCLEOTIDE SEQUENCE [LARGE SCALE GENOMIC DNA]</scope>
    <source>
        <strain evidence="4">DSM 2782</strain>
    </source>
</reference>
<evidence type="ECO:0000256" key="1">
    <source>
        <dbReference type="SAM" id="Coils"/>
    </source>
</evidence>
<dbReference type="Gene3D" id="3.40.50.1390">
    <property type="entry name" value="Resolvase, N-terminal catalytic domain"/>
    <property type="match status" value="1"/>
</dbReference>